<dbReference type="AlphaFoldDB" id="A0A5N5X5N2"/>
<accession>A0A5N5X5N2</accession>
<dbReference type="EMBL" id="ML732186">
    <property type="protein sequence ID" value="KAB8076061.1"/>
    <property type="molecule type" value="Genomic_DNA"/>
</dbReference>
<gene>
    <name evidence="2" type="ORF">BDV29DRAFT_155142</name>
</gene>
<proteinExistence type="predicted"/>
<name>A0A5N5X5N2_9EURO</name>
<evidence type="ECO:0000256" key="1">
    <source>
        <dbReference type="SAM" id="MobiDB-lite"/>
    </source>
</evidence>
<feature type="region of interest" description="Disordered" evidence="1">
    <location>
        <begin position="1"/>
        <end position="58"/>
    </location>
</feature>
<evidence type="ECO:0000313" key="3">
    <source>
        <dbReference type="Proteomes" id="UP000326565"/>
    </source>
</evidence>
<protein>
    <submittedName>
        <fullName evidence="2">Uncharacterized protein</fullName>
    </submittedName>
</protein>
<keyword evidence="3" id="KW-1185">Reference proteome</keyword>
<reference evidence="2 3" key="1">
    <citation type="submission" date="2019-04" db="EMBL/GenBank/DDBJ databases">
        <title>Friends and foes A comparative genomics study of 23 Aspergillus species from section Flavi.</title>
        <authorList>
            <consortium name="DOE Joint Genome Institute"/>
            <person name="Kjaerbolling I."/>
            <person name="Vesth T."/>
            <person name="Frisvad J.C."/>
            <person name="Nybo J.L."/>
            <person name="Theobald S."/>
            <person name="Kildgaard S."/>
            <person name="Isbrandt T."/>
            <person name="Kuo A."/>
            <person name="Sato A."/>
            <person name="Lyhne E.K."/>
            <person name="Kogle M.E."/>
            <person name="Wiebenga A."/>
            <person name="Kun R.S."/>
            <person name="Lubbers R.J."/>
            <person name="Makela M.R."/>
            <person name="Barry K."/>
            <person name="Chovatia M."/>
            <person name="Clum A."/>
            <person name="Daum C."/>
            <person name="Haridas S."/>
            <person name="He G."/>
            <person name="LaButti K."/>
            <person name="Lipzen A."/>
            <person name="Mondo S."/>
            <person name="Riley R."/>
            <person name="Salamov A."/>
            <person name="Simmons B.A."/>
            <person name="Magnuson J.K."/>
            <person name="Henrissat B."/>
            <person name="Mortensen U.H."/>
            <person name="Larsen T.O."/>
            <person name="Devries R.P."/>
            <person name="Grigoriev I.V."/>
            <person name="Machida M."/>
            <person name="Baker S.E."/>
            <person name="Andersen M.R."/>
        </authorList>
    </citation>
    <scope>NUCLEOTIDE SEQUENCE [LARGE SCALE GENOMIC DNA]</scope>
    <source>
        <strain evidence="2 3">CBS 151.66</strain>
    </source>
</reference>
<evidence type="ECO:0000313" key="2">
    <source>
        <dbReference type="EMBL" id="KAB8076061.1"/>
    </source>
</evidence>
<feature type="compositionally biased region" description="Basic and acidic residues" evidence="1">
    <location>
        <begin position="1"/>
        <end position="21"/>
    </location>
</feature>
<dbReference type="OrthoDB" id="5194044at2759"/>
<organism evidence="2 3">
    <name type="scientific">Aspergillus leporis</name>
    <dbReference type="NCBI Taxonomy" id="41062"/>
    <lineage>
        <taxon>Eukaryota</taxon>
        <taxon>Fungi</taxon>
        <taxon>Dikarya</taxon>
        <taxon>Ascomycota</taxon>
        <taxon>Pezizomycotina</taxon>
        <taxon>Eurotiomycetes</taxon>
        <taxon>Eurotiomycetidae</taxon>
        <taxon>Eurotiales</taxon>
        <taxon>Aspergillaceae</taxon>
        <taxon>Aspergillus</taxon>
        <taxon>Aspergillus subgen. Circumdati</taxon>
    </lineage>
</organism>
<sequence length="246" mass="27027">MTEVCPKKSEKGKEPVSHVDPETMATATVSMTFDPSDGLATAEEDVNPSPATEQEKQPVTIIAPTIPTATAPAAPAMLINTGHQNCCPGPPFHDICFSHGPYVGVKPEVTGCQKAPGFPGQCVCNAFRLSDPVQPAPHSTEKYKVRDSMAVSAGSASAKLMYQVPYLVEEDRQFWVHEPHGKYVMRSVKDIAEMECAGHWANTCTGQPYYQCEPKKKIRYDPKEFTEVFAKSGLSHLDFHKRYQPV</sequence>
<dbReference type="Proteomes" id="UP000326565">
    <property type="component" value="Unassembled WGS sequence"/>
</dbReference>